<accession>A0A2P5HR69</accession>
<gene>
    <name evidence="2" type="ORF">DHEL01_v208866</name>
</gene>
<feature type="compositionally biased region" description="Low complexity" evidence="1">
    <location>
        <begin position="33"/>
        <end position="44"/>
    </location>
</feature>
<comment type="caution">
    <text evidence="2">The sequence shown here is derived from an EMBL/GenBank/DDBJ whole genome shotgun (WGS) entry which is preliminary data.</text>
</comment>
<evidence type="ECO:0000313" key="2">
    <source>
        <dbReference type="EMBL" id="POS72744.1"/>
    </source>
</evidence>
<dbReference type="EMBL" id="MAVT02000936">
    <property type="protein sequence ID" value="POS72744.1"/>
    <property type="molecule type" value="Genomic_DNA"/>
</dbReference>
<name>A0A2P5HR69_DIAHE</name>
<evidence type="ECO:0000313" key="3">
    <source>
        <dbReference type="Proteomes" id="UP000094444"/>
    </source>
</evidence>
<dbReference type="AlphaFoldDB" id="A0A2P5HR69"/>
<sequence length="106" mass="11001">MSFTQTRNGMAGGSTSGPINGGSMDGQLPPAPAMQGPPAGQNAANESTRTLQITPPWSRWSCSGEVSGSEDPEFDSLHAEFRFCQPAAVNLDDGDLRSNSLADAST</sequence>
<dbReference type="Proteomes" id="UP000094444">
    <property type="component" value="Unassembled WGS sequence"/>
</dbReference>
<organism evidence="2 3">
    <name type="scientific">Diaporthe helianthi</name>
    <dbReference type="NCBI Taxonomy" id="158607"/>
    <lineage>
        <taxon>Eukaryota</taxon>
        <taxon>Fungi</taxon>
        <taxon>Dikarya</taxon>
        <taxon>Ascomycota</taxon>
        <taxon>Pezizomycotina</taxon>
        <taxon>Sordariomycetes</taxon>
        <taxon>Sordariomycetidae</taxon>
        <taxon>Diaporthales</taxon>
        <taxon>Diaporthaceae</taxon>
        <taxon>Diaporthe</taxon>
    </lineage>
</organism>
<reference evidence="2" key="1">
    <citation type="submission" date="2017-09" db="EMBL/GenBank/DDBJ databases">
        <title>Polyketide synthases of a Diaporthe helianthi virulent isolate.</title>
        <authorList>
            <person name="Baroncelli R."/>
        </authorList>
    </citation>
    <scope>NUCLEOTIDE SEQUENCE [LARGE SCALE GENOMIC DNA]</scope>
    <source>
        <strain evidence="2">7/96</strain>
    </source>
</reference>
<dbReference type="InParanoid" id="A0A2P5HR69"/>
<feature type="compositionally biased region" description="Polar residues" evidence="1">
    <location>
        <begin position="45"/>
        <end position="66"/>
    </location>
</feature>
<proteinExistence type="predicted"/>
<feature type="compositionally biased region" description="Gly residues" evidence="1">
    <location>
        <begin position="10"/>
        <end position="24"/>
    </location>
</feature>
<evidence type="ECO:0000256" key="1">
    <source>
        <dbReference type="SAM" id="MobiDB-lite"/>
    </source>
</evidence>
<protein>
    <submittedName>
        <fullName evidence="2">Uncharacterized protein</fullName>
    </submittedName>
</protein>
<keyword evidence="3" id="KW-1185">Reference proteome</keyword>
<feature type="region of interest" description="Disordered" evidence="1">
    <location>
        <begin position="1"/>
        <end position="72"/>
    </location>
</feature>